<feature type="transmembrane region" description="Helical" evidence="2">
    <location>
        <begin position="34"/>
        <end position="54"/>
    </location>
</feature>
<dbReference type="InterPro" id="IPR046568">
    <property type="entry name" value="DUF6722"/>
</dbReference>
<dbReference type="Pfam" id="PF20482">
    <property type="entry name" value="DUF6722"/>
    <property type="match status" value="1"/>
</dbReference>
<feature type="region of interest" description="Disordered" evidence="1">
    <location>
        <begin position="59"/>
        <end position="100"/>
    </location>
</feature>
<dbReference type="RefSeq" id="WP_074860812.1">
    <property type="nucleotide sequence ID" value="NZ_CP014227.1"/>
</dbReference>
<feature type="compositionally biased region" description="Basic residues" evidence="1">
    <location>
        <begin position="68"/>
        <end position="83"/>
    </location>
</feature>
<dbReference type="Proteomes" id="UP000215539">
    <property type="component" value="Chromosome 1"/>
</dbReference>
<gene>
    <name evidence="3" type="ORF">SAMEA44541418_02260</name>
</gene>
<evidence type="ECO:0000256" key="1">
    <source>
        <dbReference type="SAM" id="MobiDB-lite"/>
    </source>
</evidence>
<dbReference type="AlphaFoldDB" id="A0AAX2H2G7"/>
<sequence>MREKISEFLLDVSKYVFTASIVAPLFIGEEQRTTFCTVGFSVSIIGLLLGLSLIKRKKVNTNNNQNRKNNRGGRNRNNRNKKGQAKEPEKELGLSRFIKE</sequence>
<name>A0AAX2H2G7_9FLAO</name>
<evidence type="ECO:0000313" key="3">
    <source>
        <dbReference type="EMBL" id="SNV16195.1"/>
    </source>
</evidence>
<organism evidence="3 4">
    <name type="scientific">Capnocytophaga haemolytica</name>
    <dbReference type="NCBI Taxonomy" id="45243"/>
    <lineage>
        <taxon>Bacteria</taxon>
        <taxon>Pseudomonadati</taxon>
        <taxon>Bacteroidota</taxon>
        <taxon>Flavobacteriia</taxon>
        <taxon>Flavobacteriales</taxon>
        <taxon>Flavobacteriaceae</taxon>
        <taxon>Capnocytophaga</taxon>
    </lineage>
</organism>
<feature type="compositionally biased region" description="Basic and acidic residues" evidence="1">
    <location>
        <begin position="84"/>
        <end position="100"/>
    </location>
</feature>
<reference evidence="3 4" key="1">
    <citation type="submission" date="2017-06" db="EMBL/GenBank/DDBJ databases">
        <authorList>
            <consortium name="Pathogen Informatics"/>
        </authorList>
    </citation>
    <scope>NUCLEOTIDE SEQUENCE [LARGE SCALE GENOMIC DNA]</scope>
    <source>
        <strain evidence="3 4">NCTC12947</strain>
    </source>
</reference>
<dbReference type="EMBL" id="LT906449">
    <property type="protein sequence ID" value="SNV16195.1"/>
    <property type="molecule type" value="Genomic_DNA"/>
</dbReference>
<keyword evidence="2" id="KW-1133">Transmembrane helix</keyword>
<accession>A0AAX2H2G7</accession>
<keyword evidence="2" id="KW-0472">Membrane</keyword>
<keyword evidence="2" id="KW-0812">Transmembrane</keyword>
<evidence type="ECO:0000313" key="4">
    <source>
        <dbReference type="Proteomes" id="UP000215539"/>
    </source>
</evidence>
<proteinExistence type="predicted"/>
<feature type="transmembrane region" description="Helical" evidence="2">
    <location>
        <begin position="12"/>
        <end position="28"/>
    </location>
</feature>
<evidence type="ECO:0008006" key="5">
    <source>
        <dbReference type="Google" id="ProtNLM"/>
    </source>
</evidence>
<protein>
    <recommendedName>
        <fullName evidence="5">Signal peptidase II</fullName>
    </recommendedName>
</protein>
<evidence type="ECO:0000256" key="2">
    <source>
        <dbReference type="SAM" id="Phobius"/>
    </source>
</evidence>